<keyword evidence="1" id="KW-0560">Oxidoreductase</keyword>
<dbReference type="Proteomes" id="UP000239241">
    <property type="component" value="Unassembled WGS sequence"/>
</dbReference>
<accession>A0A2S5VRS8</accession>
<evidence type="ECO:0000313" key="3">
    <source>
        <dbReference type="Proteomes" id="UP000239241"/>
    </source>
</evidence>
<dbReference type="SUPFAM" id="SSF51735">
    <property type="entry name" value="NAD(P)-binding Rossmann-fold domains"/>
    <property type="match status" value="1"/>
</dbReference>
<gene>
    <name evidence="2" type="ORF">C5E16_13490</name>
</gene>
<dbReference type="AlphaFoldDB" id="A0A2S5VRS8"/>
<dbReference type="EMBL" id="PSXY01000028">
    <property type="protein sequence ID" value="PPF65726.1"/>
    <property type="molecule type" value="Genomic_DNA"/>
</dbReference>
<dbReference type="Pfam" id="PF00106">
    <property type="entry name" value="adh_short"/>
    <property type="match status" value="1"/>
</dbReference>
<reference evidence="2 3" key="1">
    <citation type="submission" date="2018-02" db="EMBL/GenBank/DDBJ databases">
        <title>Bacteriophage NCPPB3778 and a type I-E CRISPR drive the evolution of the US Biological Select Agent, Rathayibacter toxicus.</title>
        <authorList>
            <person name="Davis E.W.II."/>
            <person name="Tabima J.F."/>
            <person name="Weisberg A.J."/>
            <person name="Lopes L.D."/>
            <person name="Wiseman M.S."/>
            <person name="Wiseman M.S."/>
            <person name="Pupko T."/>
            <person name="Belcher M.S."/>
            <person name="Sechler A.J."/>
            <person name="Tancos M.A."/>
            <person name="Schroeder B.K."/>
            <person name="Murray T.D."/>
            <person name="Luster D.G."/>
            <person name="Schneider W.L."/>
            <person name="Rogers E."/>
            <person name="Andreote F.D."/>
            <person name="Grunwald N.J."/>
            <person name="Putnam M.L."/>
            <person name="Chang J.H."/>
        </authorList>
    </citation>
    <scope>NUCLEOTIDE SEQUENCE [LARGE SCALE GENOMIC DNA]</scope>
    <source>
        <strain evidence="2 3">AY1B3</strain>
    </source>
</reference>
<dbReference type="PANTHER" id="PTHR43157">
    <property type="entry name" value="PHOSPHATIDYLINOSITOL-GLYCAN BIOSYNTHESIS CLASS F PROTEIN-RELATED"/>
    <property type="match status" value="1"/>
</dbReference>
<dbReference type="PANTHER" id="PTHR43157:SF31">
    <property type="entry name" value="PHOSPHATIDYLINOSITOL-GLYCAN BIOSYNTHESIS CLASS F PROTEIN"/>
    <property type="match status" value="1"/>
</dbReference>
<dbReference type="Gene3D" id="3.40.50.720">
    <property type="entry name" value="NAD(P)-binding Rossmann-like Domain"/>
    <property type="match status" value="1"/>
</dbReference>
<name>A0A2S5VRS8_9MICO</name>
<organism evidence="2 3">
    <name type="scientific">Clavibacter michiganensis</name>
    <dbReference type="NCBI Taxonomy" id="28447"/>
    <lineage>
        <taxon>Bacteria</taxon>
        <taxon>Bacillati</taxon>
        <taxon>Actinomycetota</taxon>
        <taxon>Actinomycetes</taxon>
        <taxon>Micrococcales</taxon>
        <taxon>Microbacteriaceae</taxon>
        <taxon>Clavibacter</taxon>
    </lineage>
</organism>
<dbReference type="InterPro" id="IPR036291">
    <property type="entry name" value="NAD(P)-bd_dom_sf"/>
</dbReference>
<dbReference type="PRINTS" id="PR00081">
    <property type="entry name" value="GDHRDH"/>
</dbReference>
<protein>
    <submittedName>
        <fullName evidence="2">Short-chain dehydrogenase</fullName>
    </submittedName>
</protein>
<evidence type="ECO:0000313" key="2">
    <source>
        <dbReference type="EMBL" id="PPF65726.1"/>
    </source>
</evidence>
<dbReference type="GO" id="GO:0016491">
    <property type="term" value="F:oxidoreductase activity"/>
    <property type="evidence" value="ECO:0007669"/>
    <property type="project" value="UniProtKB-KW"/>
</dbReference>
<comment type="caution">
    <text evidence="2">The sequence shown here is derived from an EMBL/GenBank/DDBJ whole genome shotgun (WGS) entry which is preliminary data.</text>
</comment>
<proteinExistence type="predicted"/>
<evidence type="ECO:0000256" key="1">
    <source>
        <dbReference type="ARBA" id="ARBA00023002"/>
    </source>
</evidence>
<sequence length="319" mass="32452">MSVGAAGATGAAGAPELPELAGRTVLVTGANGGVGFWTSVQLAAAGARVLLACRSAERGDAAARAVQARVPGADVEVVPLDLARLDSVDACVAAVREDLDAIVANAGVTPAGGHARHRRTTVDGFEEMMGTNALGHLALVAGLAPRLRDRGRVVMLGSLAHRFSPLDLGDLAGEGRMPALVRYGRSKTACMMLAAELDRRWRAAGSDRIALSAHPGYAVDVLTPPQDPGALATGSAAVRRRVAAPARMLVQGKDAGAWPVVHAAVADGVSGGAFWGPSGPSELRGAPAPAFVAEHARSAAVAEQLWAAAEDATGIRFRP</sequence>
<dbReference type="InterPro" id="IPR002347">
    <property type="entry name" value="SDR_fam"/>
</dbReference>
<dbReference type="RefSeq" id="WP_104291075.1">
    <property type="nucleotide sequence ID" value="NZ_PSXY01000028.1"/>
</dbReference>